<dbReference type="RefSeq" id="XP_001225463.1">
    <property type="nucleotide sequence ID" value="XM_001225462.1"/>
</dbReference>
<dbReference type="GO" id="GO:0006508">
    <property type="term" value="P:proteolysis"/>
    <property type="evidence" value="ECO:0007669"/>
    <property type="project" value="InterPro"/>
</dbReference>
<dbReference type="GO" id="GO:0071555">
    <property type="term" value="P:cell wall organization"/>
    <property type="evidence" value="ECO:0007669"/>
    <property type="project" value="UniProtKB-KW"/>
</dbReference>
<comment type="caution">
    <text evidence="15">Lacks conserved residue(s) required for the propagation of feature annotation.</text>
</comment>
<evidence type="ECO:0000256" key="12">
    <source>
        <dbReference type="ARBA" id="ARBA00025210"/>
    </source>
</evidence>
<dbReference type="GO" id="GO:0004181">
    <property type="term" value="F:metallocarboxypeptidase activity"/>
    <property type="evidence" value="ECO:0007669"/>
    <property type="project" value="InterPro"/>
</dbReference>
<dbReference type="OMA" id="WFYHQLH"/>
<dbReference type="FunFam" id="3.40.630.10:FF:000060">
    <property type="entry name" value="Putative metallocarboxypeptidase ecm14"/>
    <property type="match status" value="1"/>
</dbReference>
<dbReference type="PANTHER" id="PTHR11705">
    <property type="entry name" value="PROTEASE FAMILY M14 CARBOXYPEPTIDASE A,B"/>
    <property type="match status" value="1"/>
</dbReference>
<keyword evidence="11" id="KW-0961">Cell wall biogenesis/degradation</keyword>
<dbReference type="SUPFAM" id="SSF53187">
    <property type="entry name" value="Zn-dependent exopeptidases"/>
    <property type="match status" value="1"/>
</dbReference>
<dbReference type="GO" id="GO:0008270">
    <property type="term" value="F:zinc ion binding"/>
    <property type="evidence" value="ECO:0007669"/>
    <property type="project" value="InterPro"/>
</dbReference>
<keyword evidence="10" id="KW-1015">Disulfide bond</keyword>
<keyword evidence="9" id="KW-0862">Zinc</keyword>
<evidence type="ECO:0000256" key="4">
    <source>
        <dbReference type="ARBA" id="ARBA00005988"/>
    </source>
</evidence>
<dbReference type="InterPro" id="IPR057246">
    <property type="entry name" value="CARBOXYPEPT_ZN_1"/>
</dbReference>
<dbReference type="GO" id="GO:0005576">
    <property type="term" value="C:extracellular region"/>
    <property type="evidence" value="ECO:0007669"/>
    <property type="project" value="UniProtKB-SubCell"/>
</dbReference>
<dbReference type="AlphaFoldDB" id="Q2GW47"/>
<evidence type="ECO:0000256" key="1">
    <source>
        <dbReference type="ARBA" id="ARBA00001947"/>
    </source>
</evidence>
<dbReference type="PRINTS" id="PR00765">
    <property type="entry name" value="CRBOXYPTASEA"/>
</dbReference>
<evidence type="ECO:0000259" key="16">
    <source>
        <dbReference type="PROSITE" id="PS52035"/>
    </source>
</evidence>
<evidence type="ECO:0000256" key="11">
    <source>
        <dbReference type="ARBA" id="ARBA00023316"/>
    </source>
</evidence>
<keyword evidence="8" id="KW-0732">Signal</keyword>
<evidence type="ECO:0000313" key="18">
    <source>
        <dbReference type="Proteomes" id="UP000001056"/>
    </source>
</evidence>
<evidence type="ECO:0000256" key="14">
    <source>
        <dbReference type="ARBA" id="ARBA00026213"/>
    </source>
</evidence>
<dbReference type="VEuPathDB" id="FungiDB:CHGG_07807"/>
<dbReference type="EMBL" id="CH408033">
    <property type="protein sequence ID" value="EAQ86554.1"/>
    <property type="molecule type" value="Genomic_DNA"/>
</dbReference>
<evidence type="ECO:0000256" key="15">
    <source>
        <dbReference type="PROSITE-ProRule" id="PRU01379"/>
    </source>
</evidence>
<dbReference type="CDD" id="cd03860">
    <property type="entry name" value="M14_CP_A-B_like"/>
    <property type="match status" value="1"/>
</dbReference>
<dbReference type="HOGENOM" id="CLU_019326_1_0_1"/>
<dbReference type="InterPro" id="IPR000834">
    <property type="entry name" value="Peptidase_M14"/>
</dbReference>
<organism evidence="17 18">
    <name type="scientific">Chaetomium globosum (strain ATCC 6205 / CBS 148.51 / DSM 1962 / NBRC 6347 / NRRL 1970)</name>
    <name type="common">Soil fungus</name>
    <dbReference type="NCBI Taxonomy" id="306901"/>
    <lineage>
        <taxon>Eukaryota</taxon>
        <taxon>Fungi</taxon>
        <taxon>Dikarya</taxon>
        <taxon>Ascomycota</taxon>
        <taxon>Pezizomycotina</taxon>
        <taxon>Sordariomycetes</taxon>
        <taxon>Sordariomycetidae</taxon>
        <taxon>Sordariales</taxon>
        <taxon>Chaetomiaceae</taxon>
        <taxon>Chaetomium</taxon>
    </lineage>
</organism>
<dbReference type="GeneID" id="4393775"/>
<evidence type="ECO:0000256" key="13">
    <source>
        <dbReference type="ARBA" id="ARBA00026187"/>
    </source>
</evidence>
<keyword evidence="6" id="KW-0926">Vacuole</keyword>
<evidence type="ECO:0000256" key="2">
    <source>
        <dbReference type="ARBA" id="ARBA00004116"/>
    </source>
</evidence>
<feature type="domain" description="Peptidase M14" evidence="16">
    <location>
        <begin position="239"/>
        <end position="558"/>
    </location>
</feature>
<gene>
    <name evidence="17" type="ORF">CHGG_07807</name>
</gene>
<name>Q2GW47_CHAGB</name>
<comment type="function">
    <text evidence="12">Inactive carboxypeptidase that may play a role in cell wall organization and biogenesis.</text>
</comment>
<dbReference type="SMART" id="SM00631">
    <property type="entry name" value="Zn_pept"/>
    <property type="match status" value="1"/>
</dbReference>
<reference evidence="18" key="1">
    <citation type="journal article" date="2015" name="Genome Announc.">
        <title>Draft genome sequence of the cellulolytic fungus Chaetomium globosum.</title>
        <authorList>
            <person name="Cuomo C.A."/>
            <person name="Untereiner W.A."/>
            <person name="Ma L.-J."/>
            <person name="Grabherr M."/>
            <person name="Birren B.W."/>
        </authorList>
    </citation>
    <scope>NUCLEOTIDE SEQUENCE [LARGE SCALE GENOMIC DNA]</scope>
    <source>
        <strain evidence="18">ATCC 6205 / CBS 148.51 / DSM 1962 / NBRC 6347 / NRRL 1970</strain>
    </source>
</reference>
<dbReference type="InParanoid" id="Q2GW47"/>
<evidence type="ECO:0000256" key="3">
    <source>
        <dbReference type="ARBA" id="ARBA00004613"/>
    </source>
</evidence>
<keyword evidence="18" id="KW-1185">Reference proteome</keyword>
<accession>Q2GW47</accession>
<comment type="similarity">
    <text evidence="4 15">Belongs to the peptidase M14 family.</text>
</comment>
<evidence type="ECO:0000256" key="5">
    <source>
        <dbReference type="ARBA" id="ARBA00022525"/>
    </source>
</evidence>
<dbReference type="eggNOG" id="KOG2650">
    <property type="taxonomic scope" value="Eukaryota"/>
</dbReference>
<proteinExistence type="inferred from homology"/>
<evidence type="ECO:0000256" key="10">
    <source>
        <dbReference type="ARBA" id="ARBA00023157"/>
    </source>
</evidence>
<evidence type="ECO:0000256" key="6">
    <source>
        <dbReference type="ARBA" id="ARBA00022554"/>
    </source>
</evidence>
<keyword evidence="5" id="KW-0964">Secreted</keyword>
<dbReference type="PANTHER" id="PTHR11705:SF147">
    <property type="entry name" value="INACTIVE METALLOCARBOXYPEPTIDASE ECM14"/>
    <property type="match status" value="1"/>
</dbReference>
<dbReference type="GO" id="GO:0005773">
    <property type="term" value="C:vacuole"/>
    <property type="evidence" value="ECO:0007669"/>
    <property type="project" value="UniProtKB-SubCell"/>
</dbReference>
<protein>
    <recommendedName>
        <fullName evidence="13">Inactive metallocarboxypeptidase ECM14</fullName>
    </recommendedName>
    <alternativeName>
        <fullName evidence="14">Inactive metallocarboxypeptidase ecm14</fullName>
    </alternativeName>
</protein>
<evidence type="ECO:0000313" key="17">
    <source>
        <dbReference type="EMBL" id="EAQ86554.1"/>
    </source>
</evidence>
<keyword evidence="7" id="KW-0479">Metal-binding</keyword>
<comment type="subcellular location">
    <subcellularLocation>
        <location evidence="3">Secreted</location>
    </subcellularLocation>
    <subcellularLocation>
        <location evidence="2">Vacuole</location>
    </subcellularLocation>
</comment>
<dbReference type="PROSITE" id="PS52035">
    <property type="entry name" value="PEPTIDASE_M14"/>
    <property type="match status" value="1"/>
</dbReference>
<dbReference type="Gene3D" id="3.40.630.10">
    <property type="entry name" value="Zn peptidases"/>
    <property type="match status" value="1"/>
</dbReference>
<evidence type="ECO:0000256" key="9">
    <source>
        <dbReference type="ARBA" id="ARBA00022833"/>
    </source>
</evidence>
<dbReference type="Pfam" id="PF00246">
    <property type="entry name" value="Peptidase_M14"/>
    <property type="match status" value="1"/>
</dbReference>
<dbReference type="PROSITE" id="PS00132">
    <property type="entry name" value="CARBOXYPEPT_ZN_1"/>
    <property type="match status" value="1"/>
</dbReference>
<dbReference type="Proteomes" id="UP000001056">
    <property type="component" value="Unassembled WGS sequence"/>
</dbReference>
<dbReference type="FunCoup" id="Q2GW47">
    <property type="interactions" value="731"/>
</dbReference>
<evidence type="ECO:0000256" key="7">
    <source>
        <dbReference type="ARBA" id="ARBA00022723"/>
    </source>
</evidence>
<comment type="cofactor">
    <cofactor evidence="1">
        <name>Zn(2+)</name>
        <dbReference type="ChEBI" id="CHEBI:29105"/>
    </cofactor>
</comment>
<sequence length="584" mass="64787">MRSCKQHLTARPAVCCISGATSVANRAAGSGRLCRCRVFVVGVLVLGWHGSRHGWLATLPVALALIFAAPTVNSAGIQPSFYEREARTEPAGHVFPFLRWLRDSAVEVVFGKPSTRTKVPAPGAQLQSRYSNDVVVRFNVTNSEEEGALAQAIDQMFLDVWAFTPEYVDVRLDKGDVLGLLGLLPKSLEPSILVQDVAAAVWATYPSASAKKPRIESSMVNAAKLKTSLDGVGNIFFQNYQTLAVITSWMRLLEAMFPSIASMTSIGKSYEGRDVYALRVGARSSDNEDKGPRKTILITGGLHGREWISTSSVSYLLWSVITSYNNEPMITKLLEHFDIVFIPVLNPDGYEYTWQTDRLWRKSRQVTKMRFCRGLDLDHAFGHGWDASQHQTDPCSESYGGDQPFQAVEASELAKWARNETEHGAKFVAFLDLHSYSQQVLFPYAYTCSIDPPNRENLEELAVGLAKAIRLSSGEPYTVTSACEGAVARTYSASNSLPRIEAGGGAAIDWFYHELQARYSYQIKLRDTGSYGFLVPTDNIVPTGEEMLNALKYLGDYLLGNNGIEMSFPQETSDRWGDLRKRRR</sequence>
<dbReference type="OrthoDB" id="3626597at2759"/>
<evidence type="ECO:0000256" key="8">
    <source>
        <dbReference type="ARBA" id="ARBA00022729"/>
    </source>
</evidence>